<dbReference type="Gene3D" id="1.10.510.10">
    <property type="entry name" value="Transferase(Phosphotransferase) domain 1"/>
    <property type="match status" value="1"/>
</dbReference>
<dbReference type="OrthoDB" id="41771at2759"/>
<dbReference type="Proteomes" id="UP000291116">
    <property type="component" value="Unassembled WGS sequence"/>
</dbReference>
<dbReference type="InterPro" id="IPR000719">
    <property type="entry name" value="Prot_kinase_dom"/>
</dbReference>
<dbReference type="InterPro" id="IPR051681">
    <property type="entry name" value="Ser/Thr_Kinases-Pseudokinases"/>
</dbReference>
<dbReference type="GO" id="GO:0005524">
    <property type="term" value="F:ATP binding"/>
    <property type="evidence" value="ECO:0007669"/>
    <property type="project" value="InterPro"/>
</dbReference>
<dbReference type="PANTHER" id="PTHR44329">
    <property type="entry name" value="SERINE/THREONINE-PROTEIN KINASE TNNI3K-RELATED"/>
    <property type="match status" value="1"/>
</dbReference>
<feature type="domain" description="Protein kinase" evidence="1">
    <location>
        <begin position="1"/>
        <end position="281"/>
    </location>
</feature>
<name>A0A448ZD49_9STRA</name>
<proteinExistence type="predicted"/>
<dbReference type="EMBL" id="CAACVS010000247">
    <property type="protein sequence ID" value="VEU39941.1"/>
    <property type="molecule type" value="Genomic_DNA"/>
</dbReference>
<dbReference type="SMART" id="SM00220">
    <property type="entry name" value="S_TKc"/>
    <property type="match status" value="1"/>
</dbReference>
<dbReference type="InterPro" id="IPR011009">
    <property type="entry name" value="Kinase-like_dom_sf"/>
</dbReference>
<accession>A0A448ZD49</accession>
<keyword evidence="3" id="KW-1185">Reference proteome</keyword>
<dbReference type="GO" id="GO:0004674">
    <property type="term" value="F:protein serine/threonine kinase activity"/>
    <property type="evidence" value="ECO:0007669"/>
    <property type="project" value="TreeGrafter"/>
</dbReference>
<dbReference type="SUPFAM" id="SSF56112">
    <property type="entry name" value="Protein kinase-like (PK-like)"/>
    <property type="match status" value="1"/>
</dbReference>
<dbReference type="PANTHER" id="PTHR44329:SF214">
    <property type="entry name" value="PROTEIN KINASE DOMAIN-CONTAINING PROTEIN"/>
    <property type="match status" value="1"/>
</dbReference>
<dbReference type="PROSITE" id="PS50011">
    <property type="entry name" value="PROTEIN_KINASE_DOM"/>
    <property type="match status" value="1"/>
</dbReference>
<organism evidence="2 3">
    <name type="scientific">Pseudo-nitzschia multistriata</name>
    <dbReference type="NCBI Taxonomy" id="183589"/>
    <lineage>
        <taxon>Eukaryota</taxon>
        <taxon>Sar</taxon>
        <taxon>Stramenopiles</taxon>
        <taxon>Ochrophyta</taxon>
        <taxon>Bacillariophyta</taxon>
        <taxon>Bacillariophyceae</taxon>
        <taxon>Bacillariophycidae</taxon>
        <taxon>Bacillariales</taxon>
        <taxon>Bacillariaceae</taxon>
        <taxon>Pseudo-nitzschia</taxon>
    </lineage>
</organism>
<dbReference type="Pfam" id="PF00069">
    <property type="entry name" value="Pkinase"/>
    <property type="match status" value="1"/>
</dbReference>
<sequence>MVLKKSFGQEQETFVVKDIHFSYDFLYDVYEYTRMDSIVAERLTSSKRIYNIYGTCGVGIMSEFFPHGHIEAFTLRDDHGKRQFMDQNDDTEGPLICYNNLSGLAKLELAAHMADALADLHGYTGGVIVHQDVKLDQFFLNADKTGVVLNDFNRAEFMLWDDYEEQYCPYREGFGAGNWRSPEEYYDEYLTEKVDVYSLGNNMYGLLTGLMAFEEADSYDEVQDHVRAGERPYIDPRYEERSLAEAKLVEVIDKCHEYYPEDRPSIFEVVDILWQALEEIYDEMDRLKTVSKS</sequence>
<evidence type="ECO:0000313" key="2">
    <source>
        <dbReference type="EMBL" id="VEU39941.1"/>
    </source>
</evidence>
<protein>
    <recommendedName>
        <fullName evidence="1">Protein kinase domain-containing protein</fullName>
    </recommendedName>
</protein>
<dbReference type="AlphaFoldDB" id="A0A448ZD49"/>
<evidence type="ECO:0000259" key="1">
    <source>
        <dbReference type="PROSITE" id="PS50011"/>
    </source>
</evidence>
<reference evidence="2 3" key="1">
    <citation type="submission" date="2019-01" db="EMBL/GenBank/DDBJ databases">
        <authorList>
            <person name="Ferrante I. M."/>
        </authorList>
    </citation>
    <scope>NUCLEOTIDE SEQUENCE [LARGE SCALE GENOMIC DNA]</scope>
    <source>
        <strain evidence="2 3">B856</strain>
    </source>
</reference>
<evidence type="ECO:0000313" key="3">
    <source>
        <dbReference type="Proteomes" id="UP000291116"/>
    </source>
</evidence>
<gene>
    <name evidence="2" type="ORF">PSNMU_V1.4_AUG-EV-PASAV3_0068190</name>
</gene>